<protein>
    <submittedName>
        <fullName evidence="14">CDP-diacylglycerol--serine O-phosphatidyltransferase</fullName>
    </submittedName>
</protein>
<feature type="transmembrane region" description="Helical" evidence="13">
    <location>
        <begin position="22"/>
        <end position="42"/>
    </location>
</feature>
<feature type="compositionally biased region" description="Gly residues" evidence="12">
    <location>
        <begin position="264"/>
        <end position="274"/>
    </location>
</feature>
<evidence type="ECO:0000256" key="8">
    <source>
        <dbReference type="ARBA" id="ARBA00023136"/>
    </source>
</evidence>
<feature type="region of interest" description="Disordered" evidence="12">
    <location>
        <begin position="248"/>
        <end position="292"/>
    </location>
</feature>
<comment type="subcellular location">
    <subcellularLocation>
        <location evidence="1">Membrane</location>
        <topology evidence="1">Multi-pass membrane protein</topology>
    </subcellularLocation>
</comment>
<evidence type="ECO:0000256" key="7">
    <source>
        <dbReference type="ARBA" id="ARBA00023098"/>
    </source>
</evidence>
<feature type="transmembrane region" description="Helical" evidence="13">
    <location>
        <begin position="196"/>
        <end position="224"/>
    </location>
</feature>
<dbReference type="GO" id="GO:0016020">
    <property type="term" value="C:membrane"/>
    <property type="evidence" value="ECO:0007669"/>
    <property type="project" value="UniProtKB-SubCell"/>
</dbReference>
<keyword evidence="6 13" id="KW-1133">Transmembrane helix</keyword>
<keyword evidence="10" id="KW-1208">Phospholipid metabolism</keyword>
<evidence type="ECO:0000256" key="6">
    <source>
        <dbReference type="ARBA" id="ARBA00022989"/>
    </source>
</evidence>
<dbReference type="Pfam" id="PF01066">
    <property type="entry name" value="CDP-OH_P_transf"/>
    <property type="match status" value="1"/>
</dbReference>
<feature type="transmembrane region" description="Helical" evidence="13">
    <location>
        <begin position="158"/>
        <end position="175"/>
    </location>
</feature>
<evidence type="ECO:0000256" key="13">
    <source>
        <dbReference type="SAM" id="Phobius"/>
    </source>
</evidence>
<keyword evidence="9" id="KW-0594">Phospholipid biosynthesis</keyword>
<evidence type="ECO:0000313" key="15">
    <source>
        <dbReference type="Proteomes" id="UP000214646"/>
    </source>
</evidence>
<evidence type="ECO:0000256" key="9">
    <source>
        <dbReference type="ARBA" id="ARBA00023209"/>
    </source>
</evidence>
<dbReference type="EMBL" id="NIDE01000017">
    <property type="protein sequence ID" value="OWK36290.1"/>
    <property type="molecule type" value="Genomic_DNA"/>
</dbReference>
<accession>A0A225D3X5</accession>
<reference evidence="15" key="1">
    <citation type="submission" date="2017-06" db="EMBL/GenBank/DDBJ databases">
        <title>Genome analysis of Fimbriiglobus ruber SP5, the first member of the order Planctomycetales with confirmed chitinolytic capability.</title>
        <authorList>
            <person name="Ravin N.V."/>
            <person name="Rakitin A.L."/>
            <person name="Ivanova A.A."/>
            <person name="Beletsky A.V."/>
            <person name="Kulichevskaya I.S."/>
            <person name="Mardanov A.V."/>
            <person name="Dedysh S.N."/>
        </authorList>
    </citation>
    <scope>NUCLEOTIDE SEQUENCE [LARGE SCALE GENOMIC DNA]</scope>
    <source>
        <strain evidence="15">SP5</strain>
    </source>
</reference>
<dbReference type="GO" id="GO:0008654">
    <property type="term" value="P:phospholipid biosynthetic process"/>
    <property type="evidence" value="ECO:0007669"/>
    <property type="project" value="UniProtKB-KW"/>
</dbReference>
<dbReference type="InterPro" id="IPR048254">
    <property type="entry name" value="CDP_ALCOHOL_P_TRANSF_CS"/>
</dbReference>
<feature type="transmembrane region" description="Helical" evidence="13">
    <location>
        <begin position="115"/>
        <end position="138"/>
    </location>
</feature>
<dbReference type="InterPro" id="IPR000462">
    <property type="entry name" value="CDP-OH_P_trans"/>
</dbReference>
<dbReference type="PANTHER" id="PTHR14269">
    <property type="entry name" value="CDP-DIACYLGLYCEROL--GLYCEROL-3-PHOSPHATE 3-PHOSPHATIDYLTRANSFERASE-RELATED"/>
    <property type="match status" value="1"/>
</dbReference>
<keyword evidence="7" id="KW-0443">Lipid metabolism</keyword>
<keyword evidence="4 11" id="KW-0808">Transferase</keyword>
<sequence length="292" mass="31729">MCGFGAITFAAKWTNHDTPTSLFVAGCLIFLAMVFDGFDGAAARWTNQTTEFGAQLDSLCDAISFGAAPAILMLELSQPHMYHPRVLWVAAGLYVICTVLRLARYNVESEEDHQPGVFCGLPSPAAAAVVASFPIMLFGPQLLSSGEEWADLPDLDVWVSRILPLITFGVACLMVSKVRYMHMLHRLFRKPRSGAFLIKMVFAAAVVVAVPRVAVPLLACWYAFATPTLALWDRYLRRMLGFGPMDLQPAPNKEPWPRPTGSNGQDGGATGGGTTPPAPPTRKLAPHDSEPR</sequence>
<comment type="similarity">
    <text evidence="2 11">Belongs to the CDP-alcohol phosphatidyltransferase class-I family.</text>
</comment>
<dbReference type="Gene3D" id="1.20.120.1760">
    <property type="match status" value="1"/>
</dbReference>
<evidence type="ECO:0000256" key="5">
    <source>
        <dbReference type="ARBA" id="ARBA00022692"/>
    </source>
</evidence>
<evidence type="ECO:0000313" key="14">
    <source>
        <dbReference type="EMBL" id="OWK36290.1"/>
    </source>
</evidence>
<gene>
    <name evidence="14" type="ORF">FRUB_08853</name>
</gene>
<proteinExistence type="inferred from homology"/>
<name>A0A225D3X5_9BACT</name>
<dbReference type="InterPro" id="IPR043130">
    <property type="entry name" value="CDP-OH_PTrfase_TM_dom"/>
</dbReference>
<organism evidence="14 15">
    <name type="scientific">Fimbriiglobus ruber</name>
    <dbReference type="NCBI Taxonomy" id="1908690"/>
    <lineage>
        <taxon>Bacteria</taxon>
        <taxon>Pseudomonadati</taxon>
        <taxon>Planctomycetota</taxon>
        <taxon>Planctomycetia</taxon>
        <taxon>Gemmatales</taxon>
        <taxon>Gemmataceae</taxon>
        <taxon>Fimbriiglobus</taxon>
    </lineage>
</organism>
<dbReference type="GO" id="GO:0016780">
    <property type="term" value="F:phosphotransferase activity, for other substituted phosphate groups"/>
    <property type="evidence" value="ECO:0007669"/>
    <property type="project" value="InterPro"/>
</dbReference>
<keyword evidence="3" id="KW-0444">Lipid biosynthesis</keyword>
<keyword evidence="8 13" id="KW-0472">Membrane</keyword>
<comment type="caution">
    <text evidence="14">The sequence shown here is derived from an EMBL/GenBank/DDBJ whole genome shotgun (WGS) entry which is preliminary data.</text>
</comment>
<feature type="transmembrane region" description="Helical" evidence="13">
    <location>
        <begin position="86"/>
        <end position="103"/>
    </location>
</feature>
<dbReference type="Proteomes" id="UP000214646">
    <property type="component" value="Unassembled WGS sequence"/>
</dbReference>
<dbReference type="AlphaFoldDB" id="A0A225D3X5"/>
<evidence type="ECO:0000256" key="3">
    <source>
        <dbReference type="ARBA" id="ARBA00022516"/>
    </source>
</evidence>
<dbReference type="PROSITE" id="PS00379">
    <property type="entry name" value="CDP_ALCOHOL_P_TRANSF"/>
    <property type="match status" value="1"/>
</dbReference>
<keyword evidence="5 13" id="KW-0812">Transmembrane</keyword>
<evidence type="ECO:0000256" key="2">
    <source>
        <dbReference type="ARBA" id="ARBA00010441"/>
    </source>
</evidence>
<keyword evidence="15" id="KW-1185">Reference proteome</keyword>
<evidence type="ECO:0000256" key="11">
    <source>
        <dbReference type="RuleBase" id="RU003750"/>
    </source>
</evidence>
<dbReference type="PANTHER" id="PTHR14269:SF61">
    <property type="entry name" value="CDP-DIACYLGLYCEROL--SERINE O-PHOSPHATIDYLTRANSFERASE"/>
    <property type="match status" value="1"/>
</dbReference>
<dbReference type="InterPro" id="IPR050324">
    <property type="entry name" value="CDP-alcohol_PTase-I"/>
</dbReference>
<evidence type="ECO:0000256" key="1">
    <source>
        <dbReference type="ARBA" id="ARBA00004141"/>
    </source>
</evidence>
<evidence type="ECO:0000256" key="12">
    <source>
        <dbReference type="SAM" id="MobiDB-lite"/>
    </source>
</evidence>
<evidence type="ECO:0000256" key="10">
    <source>
        <dbReference type="ARBA" id="ARBA00023264"/>
    </source>
</evidence>
<evidence type="ECO:0000256" key="4">
    <source>
        <dbReference type="ARBA" id="ARBA00022679"/>
    </source>
</evidence>